<dbReference type="RefSeq" id="WP_126066598.1">
    <property type="nucleotide sequence ID" value="NZ_CABWOB010000001.1"/>
</dbReference>
<dbReference type="AlphaFoldDB" id="A0AAW9V0I1"/>
<dbReference type="Proteomes" id="UP000468995">
    <property type="component" value="Unassembled WGS sequence"/>
</dbReference>
<dbReference type="EMBL" id="VINI01000018">
    <property type="protein sequence ID" value="MSS33095.1"/>
    <property type="molecule type" value="Genomic_DNA"/>
</dbReference>
<gene>
    <name evidence="1" type="ORF">FME62_20225</name>
</gene>
<protein>
    <submittedName>
        <fullName evidence="1">Uncharacterized protein</fullName>
    </submittedName>
</protein>
<comment type="caution">
    <text evidence="1">The sequence shown here is derived from an EMBL/GenBank/DDBJ whole genome shotgun (WGS) entry which is preliminary data.</text>
</comment>
<reference evidence="1 2" key="1">
    <citation type="submission" date="2019-07" db="EMBL/GenBank/DDBJ databases">
        <title>Genome sequence of OXA-232-producing Klebsiella pneumoniae ST23 from septicemic neonate.</title>
        <authorList>
            <person name="Mukherjee S."/>
            <person name="Naha S."/>
            <person name="Bhadury P."/>
            <person name="Basu S."/>
        </authorList>
    </citation>
    <scope>NUCLEOTIDE SEQUENCE [LARGE SCALE GENOMIC DNA]</scope>
    <source>
        <strain evidence="1 2">EN5275</strain>
    </source>
</reference>
<accession>A0AAW9V0I1</accession>
<sequence>MALSNIQLQTIINNSVDNPHYLLLNNDIRIQRAKETNKKEHARGFYFGDEHINSLKSPNIDPFHIYIISPENQSRRDDYSLVIFPFDIKKLIHIIDRIDGIALGHIQLSSNFNAFQIHKPSKSKRYCGVGYSMKVDNEDNLWNLIIELKKHLLLPAGTTGKLSSIYYQSGLPRHRNENNTNENILEYFSLIASDTIGHK</sequence>
<evidence type="ECO:0000313" key="2">
    <source>
        <dbReference type="Proteomes" id="UP000468995"/>
    </source>
</evidence>
<proteinExistence type="predicted"/>
<organism evidence="1 2">
    <name type="scientific">Klebsiella pneumoniae</name>
    <dbReference type="NCBI Taxonomy" id="573"/>
    <lineage>
        <taxon>Bacteria</taxon>
        <taxon>Pseudomonadati</taxon>
        <taxon>Pseudomonadota</taxon>
        <taxon>Gammaproteobacteria</taxon>
        <taxon>Enterobacterales</taxon>
        <taxon>Enterobacteriaceae</taxon>
        <taxon>Klebsiella/Raoultella group</taxon>
        <taxon>Klebsiella</taxon>
        <taxon>Klebsiella pneumoniae complex</taxon>
    </lineage>
</organism>
<evidence type="ECO:0000313" key="1">
    <source>
        <dbReference type="EMBL" id="MSS33095.1"/>
    </source>
</evidence>
<name>A0AAW9V0I1_KLEPN</name>